<organism evidence="2 3">
    <name type="scientific">Triparma columacea</name>
    <dbReference type="NCBI Taxonomy" id="722753"/>
    <lineage>
        <taxon>Eukaryota</taxon>
        <taxon>Sar</taxon>
        <taxon>Stramenopiles</taxon>
        <taxon>Ochrophyta</taxon>
        <taxon>Bolidophyceae</taxon>
        <taxon>Parmales</taxon>
        <taxon>Triparmaceae</taxon>
        <taxon>Triparma</taxon>
    </lineage>
</organism>
<keyword evidence="3" id="KW-1185">Reference proteome</keyword>
<dbReference type="AlphaFoldDB" id="A0A9W7L2K5"/>
<accession>A0A9W7L2K5</accession>
<dbReference type="Proteomes" id="UP001165065">
    <property type="component" value="Unassembled WGS sequence"/>
</dbReference>
<feature type="region of interest" description="Disordered" evidence="1">
    <location>
        <begin position="1"/>
        <end position="101"/>
    </location>
</feature>
<evidence type="ECO:0000313" key="3">
    <source>
        <dbReference type="Proteomes" id="UP001165065"/>
    </source>
</evidence>
<name>A0A9W7L2K5_9STRA</name>
<reference evidence="3" key="1">
    <citation type="journal article" date="2023" name="Commun. Biol.">
        <title>Genome analysis of Parmales, the sister group of diatoms, reveals the evolutionary specialization of diatoms from phago-mixotrophs to photoautotrophs.</title>
        <authorList>
            <person name="Ban H."/>
            <person name="Sato S."/>
            <person name="Yoshikawa S."/>
            <person name="Yamada K."/>
            <person name="Nakamura Y."/>
            <person name="Ichinomiya M."/>
            <person name="Sato N."/>
            <person name="Blanc-Mathieu R."/>
            <person name="Endo H."/>
            <person name="Kuwata A."/>
            <person name="Ogata H."/>
        </authorList>
    </citation>
    <scope>NUCLEOTIDE SEQUENCE [LARGE SCALE GENOMIC DNA]</scope>
</reference>
<evidence type="ECO:0000256" key="1">
    <source>
        <dbReference type="SAM" id="MobiDB-lite"/>
    </source>
</evidence>
<feature type="region of interest" description="Disordered" evidence="1">
    <location>
        <begin position="118"/>
        <end position="138"/>
    </location>
</feature>
<dbReference type="EMBL" id="BRYA01000615">
    <property type="protein sequence ID" value="GMI25727.1"/>
    <property type="molecule type" value="Genomic_DNA"/>
</dbReference>
<feature type="compositionally biased region" description="Acidic residues" evidence="1">
    <location>
        <begin position="71"/>
        <end position="86"/>
    </location>
</feature>
<proteinExistence type="predicted"/>
<evidence type="ECO:0000313" key="2">
    <source>
        <dbReference type="EMBL" id="GMI25727.1"/>
    </source>
</evidence>
<gene>
    <name evidence="2" type="ORF">TrCOL_g9223</name>
</gene>
<feature type="compositionally biased region" description="Basic and acidic residues" evidence="1">
    <location>
        <begin position="26"/>
        <end position="52"/>
    </location>
</feature>
<feature type="compositionally biased region" description="Basic and acidic residues" evidence="1">
    <location>
        <begin position="129"/>
        <end position="138"/>
    </location>
</feature>
<protein>
    <submittedName>
        <fullName evidence="2">Uncharacterized protein</fullName>
    </submittedName>
</protein>
<sequence length="370" mass="41435">MNVKYATSTKPRDPNAPRKYRGKGKKTLEKERLEREAKEREEMEKKREERIRKGGGAAANAAAADTPTPAVDEEGETDDGDVTIEEFSERQESPEKLASNEALEKLACEALAGMVSDTFSTSEDDDDTSDTKSPEKLEADEALERLASYVISCGGKRDSLEGWSATHSWHGNSGKWLYVSKEGEKFYTRPQVARLLELPGAPKVGQTRPRTLTSSEALQQLASYVVSCGGTRDLVNGWSARRYSTTNSTTKSETWHYLNSKEGQWFASRPEVARWLELPGAPMLEQRIEENIASPEECKEALEKLACYCVLCGGKRDLLEGWSARRDRSKDWHYNSKNGTSLKSRPDVARWLNLPGAPEGFFQASKKRKR</sequence>
<comment type="caution">
    <text evidence="2">The sequence shown here is derived from an EMBL/GenBank/DDBJ whole genome shotgun (WGS) entry which is preliminary data.</text>
</comment>